<reference evidence="1 2" key="1">
    <citation type="submission" date="2021-03" db="EMBL/GenBank/DDBJ databases">
        <title>Flavobacterium kribbensis sp. nov, an endophytic bacteria, isolated from soybean.</title>
        <authorList>
            <person name="Lee J."/>
            <person name="Seo J."/>
        </authorList>
    </citation>
    <scope>NUCLEOTIDE SEQUENCE [LARGE SCALE GENOMIC DNA]</scope>
    <source>
        <strain evidence="1 2">BB8</strain>
    </source>
</reference>
<name>A0ABX7QJD8_9FLAO</name>
<sequence length="673" mass="79508">MENTVEVENYKIEKPESWAPNIDDNQLIEYIKESDFSNKQVEEGRDFCYFLDKVYYTNDNGNSEYACVAYTLNEPSNLESASVRDVVVEENETYIIHRISVLRDGVLIDKIADTKIKVLDSENQSEGGVLSSNKKVNITIKDLRLYDVLITEDSRVKVFTDRDFMRKEFLKYVYVTPSTYWAYGNYKFSFINDRKDPIAYKKAFFRDEEGNVLEPEINYLKQGERFVIEKENYINFFDTNREVAPFIDFATDSNWIDLANYIAPLYEEIYNKASLKEFAPKLVEKLDAITDKDEQLQFAIDYVQNHVYYIFNADEMNGHKPQEPSVTYENKQGDCKAKSVLLKVVLDYINIDSSVVLVNFNTDHYITHYLPSLLTFNHVILKINYKGETYFIDATSRDEFGLVENRGFIYFLHYLEVKPNQGLQVREPHKFTYYGINEKVDFSAQNNKGQLKLVTTYKGNRANYMRKYFKNTNKREIIDSWNNFLFYTLNYSNDRNGTDIRTIFKDAVIEIVSDDKKLNEFTIQYYSSIENPYFTDQQKNRFLMYFDRNLVKNNARDFMHTDIPFWHNFDNEKYEIHLTTDEKIDVQEKYTIQESTINNPYFDYTSRKKVTKNGASIFIDYKPLVNLEIPLKDFEDFRNAHHTVADSNFGIGIDIIEQGLLNMLKYSFKKRLK</sequence>
<evidence type="ECO:0000313" key="2">
    <source>
        <dbReference type="Proteomes" id="UP000663440"/>
    </source>
</evidence>
<evidence type="ECO:0000313" key="1">
    <source>
        <dbReference type="EMBL" id="QSW90749.1"/>
    </source>
</evidence>
<protein>
    <recommendedName>
        <fullName evidence="3">DUF3857 domain-containing protein</fullName>
    </recommendedName>
</protein>
<dbReference type="Proteomes" id="UP000663440">
    <property type="component" value="Chromosome"/>
</dbReference>
<accession>A0ABX7QJD8</accession>
<dbReference type="Gene3D" id="3.10.620.30">
    <property type="match status" value="1"/>
</dbReference>
<evidence type="ECO:0008006" key="3">
    <source>
        <dbReference type="Google" id="ProtNLM"/>
    </source>
</evidence>
<proteinExistence type="predicted"/>
<dbReference type="RefSeq" id="WP_207297898.1">
    <property type="nucleotide sequence ID" value="NZ_CP071448.1"/>
</dbReference>
<organism evidence="1 2">
    <name type="scientific">Flavobacterium endoglycinae</name>
    <dbReference type="NCBI Taxonomy" id="2816357"/>
    <lineage>
        <taxon>Bacteria</taxon>
        <taxon>Pseudomonadati</taxon>
        <taxon>Bacteroidota</taxon>
        <taxon>Flavobacteriia</taxon>
        <taxon>Flavobacteriales</taxon>
        <taxon>Flavobacteriaceae</taxon>
        <taxon>Flavobacterium</taxon>
    </lineage>
</organism>
<keyword evidence="2" id="KW-1185">Reference proteome</keyword>
<gene>
    <name evidence="1" type="ORF">J0383_08035</name>
</gene>
<dbReference type="EMBL" id="CP071448">
    <property type="protein sequence ID" value="QSW90749.1"/>
    <property type="molecule type" value="Genomic_DNA"/>
</dbReference>